<dbReference type="PANTHER" id="PTHR46512:SF1">
    <property type="entry name" value="PEPTIDYLPROLYL ISOMERASE"/>
    <property type="match status" value="1"/>
</dbReference>
<proteinExistence type="predicted"/>
<dbReference type="OrthoDB" id="433738at2759"/>
<comment type="caution">
    <text evidence="4">The sequence shown here is derived from an EMBL/GenBank/DDBJ whole genome shotgun (WGS) entry which is preliminary data.</text>
</comment>
<dbReference type="GO" id="GO:0016020">
    <property type="term" value="C:membrane"/>
    <property type="evidence" value="ECO:0007669"/>
    <property type="project" value="TreeGrafter"/>
</dbReference>
<dbReference type="PANTHER" id="PTHR46512">
    <property type="entry name" value="PEPTIDYLPROLYL ISOMERASE"/>
    <property type="match status" value="1"/>
</dbReference>
<dbReference type="GO" id="GO:0005829">
    <property type="term" value="C:cytosol"/>
    <property type="evidence" value="ECO:0007669"/>
    <property type="project" value="TreeGrafter"/>
</dbReference>
<accession>A0A401PQT3</accession>
<keyword evidence="5" id="KW-1185">Reference proteome</keyword>
<dbReference type="InterPro" id="IPR050754">
    <property type="entry name" value="FKBP4/5/8-like"/>
</dbReference>
<dbReference type="InterPro" id="IPR019734">
    <property type="entry name" value="TPR_rpt"/>
</dbReference>
<dbReference type="GO" id="GO:0003755">
    <property type="term" value="F:peptidyl-prolyl cis-trans isomerase activity"/>
    <property type="evidence" value="ECO:0007669"/>
    <property type="project" value="InterPro"/>
</dbReference>
<dbReference type="InterPro" id="IPR011990">
    <property type="entry name" value="TPR-like_helical_dom_sf"/>
</dbReference>
<name>A0A401PQT3_SCYTO</name>
<evidence type="ECO:0000313" key="4">
    <source>
        <dbReference type="EMBL" id="GCB75489.1"/>
    </source>
</evidence>
<dbReference type="EMBL" id="BFAA01009916">
    <property type="protein sequence ID" value="GCB75489.1"/>
    <property type="molecule type" value="Genomic_DNA"/>
</dbReference>
<organism evidence="4 5">
    <name type="scientific">Scyliorhinus torazame</name>
    <name type="common">Cloudy catshark</name>
    <name type="synonym">Catulus torazame</name>
    <dbReference type="NCBI Taxonomy" id="75743"/>
    <lineage>
        <taxon>Eukaryota</taxon>
        <taxon>Metazoa</taxon>
        <taxon>Chordata</taxon>
        <taxon>Craniata</taxon>
        <taxon>Vertebrata</taxon>
        <taxon>Chondrichthyes</taxon>
        <taxon>Elasmobranchii</taxon>
        <taxon>Galeomorphii</taxon>
        <taxon>Galeoidea</taxon>
        <taxon>Carcharhiniformes</taxon>
        <taxon>Scyliorhinidae</taxon>
        <taxon>Scyliorhinus</taxon>
    </lineage>
</organism>
<feature type="domain" description="PPIase FKBP-type" evidence="3">
    <location>
        <begin position="40"/>
        <end position="122"/>
    </location>
</feature>
<dbReference type="GO" id="GO:0012505">
    <property type="term" value="C:endomembrane system"/>
    <property type="evidence" value="ECO:0007669"/>
    <property type="project" value="TreeGrafter"/>
</dbReference>
<sequence>MEHELLACDSVQYLEGWIDVLGNGLLKKTTLKSSDNQPVNPQNGQDVKIWTRILLENRKNVEPPKYLSFTIGSGDVCQALEICVPLMKLEETILILADVRFCPPSAGCQPPGSRLFLEVTLLSIRGVRIKERSEEEQLELIHREREKGNTYFQMKDYQLALFTYTCALKIIESSSEGEIKSEQKDMLLDEKVKCYSNMAACHLKTGNLKETISCCDVVLQHRPHHCKALFRKGKVLAMQQIYPLSIVFLKKALAVQPEHPEIKEEIKTIISTWKKQRIPGITEKFGHSSSKRPVTRQSSFEKINWKWTIGISAVALGSMIFYKWR</sequence>
<dbReference type="InterPro" id="IPR001179">
    <property type="entry name" value="PPIase_FKBP_dom"/>
</dbReference>
<dbReference type="Pfam" id="PF00254">
    <property type="entry name" value="FKBP_C"/>
    <property type="match status" value="1"/>
</dbReference>
<keyword evidence="2" id="KW-0802">TPR repeat</keyword>
<evidence type="ECO:0000256" key="1">
    <source>
        <dbReference type="ARBA" id="ARBA00022737"/>
    </source>
</evidence>
<gene>
    <name evidence="4" type="ORF">scyTo_0016432</name>
</gene>
<dbReference type="InterPro" id="IPR046357">
    <property type="entry name" value="PPIase_dom_sf"/>
</dbReference>
<dbReference type="GO" id="GO:0043066">
    <property type="term" value="P:negative regulation of apoptotic process"/>
    <property type="evidence" value="ECO:0007669"/>
    <property type="project" value="TreeGrafter"/>
</dbReference>
<dbReference type="SUPFAM" id="SSF48452">
    <property type="entry name" value="TPR-like"/>
    <property type="match status" value="1"/>
</dbReference>
<dbReference type="Gene3D" id="1.25.40.10">
    <property type="entry name" value="Tetratricopeptide repeat domain"/>
    <property type="match status" value="1"/>
</dbReference>
<dbReference type="OMA" id="INWKWTI"/>
<reference evidence="4 5" key="1">
    <citation type="journal article" date="2018" name="Nat. Ecol. Evol.">
        <title>Shark genomes provide insights into elasmobranch evolution and the origin of vertebrates.</title>
        <authorList>
            <person name="Hara Y"/>
            <person name="Yamaguchi K"/>
            <person name="Onimaru K"/>
            <person name="Kadota M"/>
            <person name="Koyanagi M"/>
            <person name="Keeley SD"/>
            <person name="Tatsumi K"/>
            <person name="Tanaka K"/>
            <person name="Motone F"/>
            <person name="Kageyama Y"/>
            <person name="Nozu R"/>
            <person name="Adachi N"/>
            <person name="Nishimura O"/>
            <person name="Nakagawa R"/>
            <person name="Tanegashima C"/>
            <person name="Kiyatake I"/>
            <person name="Matsumoto R"/>
            <person name="Murakumo K"/>
            <person name="Nishida K"/>
            <person name="Terakita A"/>
            <person name="Kuratani S"/>
            <person name="Sato K"/>
            <person name="Hyodo S Kuraku.S."/>
        </authorList>
    </citation>
    <scope>NUCLEOTIDE SEQUENCE [LARGE SCALE GENOMIC DNA]</scope>
</reference>
<dbReference type="Proteomes" id="UP000288216">
    <property type="component" value="Unassembled WGS sequence"/>
</dbReference>
<dbReference type="STRING" id="75743.A0A401PQT3"/>
<dbReference type="AlphaFoldDB" id="A0A401PQT3"/>
<protein>
    <recommendedName>
        <fullName evidence="3">PPIase FKBP-type domain-containing protein</fullName>
    </recommendedName>
</protein>
<evidence type="ECO:0000313" key="5">
    <source>
        <dbReference type="Proteomes" id="UP000288216"/>
    </source>
</evidence>
<dbReference type="GO" id="GO:0044183">
    <property type="term" value="F:protein folding chaperone"/>
    <property type="evidence" value="ECO:0007669"/>
    <property type="project" value="TreeGrafter"/>
</dbReference>
<evidence type="ECO:0000259" key="3">
    <source>
        <dbReference type="Pfam" id="PF00254"/>
    </source>
</evidence>
<dbReference type="SUPFAM" id="SSF54534">
    <property type="entry name" value="FKBP-like"/>
    <property type="match status" value="1"/>
</dbReference>
<dbReference type="SMART" id="SM00028">
    <property type="entry name" value="TPR"/>
    <property type="match status" value="3"/>
</dbReference>
<keyword evidence="1" id="KW-0677">Repeat</keyword>
<evidence type="ECO:0000256" key="2">
    <source>
        <dbReference type="ARBA" id="ARBA00022803"/>
    </source>
</evidence>
<dbReference type="Gene3D" id="3.10.50.40">
    <property type="match status" value="1"/>
</dbReference>
<dbReference type="GO" id="GO:0005740">
    <property type="term" value="C:mitochondrial envelope"/>
    <property type="evidence" value="ECO:0007669"/>
    <property type="project" value="TreeGrafter"/>
</dbReference>